<keyword evidence="1" id="KW-0812">Transmembrane</keyword>
<feature type="transmembrane region" description="Helical" evidence="1">
    <location>
        <begin position="184"/>
        <end position="203"/>
    </location>
</feature>
<dbReference type="Pfam" id="PF13489">
    <property type="entry name" value="Methyltransf_23"/>
    <property type="match status" value="1"/>
</dbReference>
<feature type="transmembrane region" description="Helical" evidence="1">
    <location>
        <begin position="223"/>
        <end position="242"/>
    </location>
</feature>
<evidence type="ECO:0000313" key="3">
    <source>
        <dbReference type="Proteomes" id="UP000184731"/>
    </source>
</evidence>
<dbReference type="SUPFAM" id="SSF53335">
    <property type="entry name" value="S-adenosyl-L-methionine-dependent methyltransferases"/>
    <property type="match status" value="1"/>
</dbReference>
<proteinExistence type="predicted"/>
<evidence type="ECO:0000313" key="2">
    <source>
        <dbReference type="EMBL" id="APJ05178.1"/>
    </source>
</evidence>
<dbReference type="Gene3D" id="3.40.50.150">
    <property type="entry name" value="Vaccinia Virus protein VP39"/>
    <property type="match status" value="1"/>
</dbReference>
<protein>
    <recommendedName>
        <fullName evidence="4">Methyltransferase domain-containing protein</fullName>
    </recommendedName>
</protein>
<dbReference type="EMBL" id="CP017834">
    <property type="protein sequence ID" value="APJ05178.1"/>
    <property type="molecule type" value="Genomic_DNA"/>
</dbReference>
<keyword evidence="1" id="KW-0472">Membrane</keyword>
<keyword evidence="1" id="KW-1133">Transmembrane helix</keyword>
<sequence>MKNLLLNKDFSEGLQSYDSNLYSKLFLLEKGNFWFEYRNRLIYWILQKYFSSCESFLEVGCGTGFVLEMFKRSKTIPLLFGSDLFKDGLEFASERVPQTYFFQLNLMEKIPFINEFNVIGGFDVLEHIEDDFIAINNIYTACKPGGGVIITVPQHKLLWSKSDEIACHFRRYEKKELIFLIQKAGFDVVFVSSFISLLFPLMLISRLFPFSSKNRTVLDELKIGFILNLFFKIVCKIEYIIIKTGIKIPIGGSLLIVGKKKVE</sequence>
<dbReference type="Proteomes" id="UP000184731">
    <property type="component" value="Chromosome"/>
</dbReference>
<gene>
    <name evidence="2" type="ORF">AXG55_12005</name>
</gene>
<dbReference type="KEGG" id="saqi:AXG55_12005"/>
<accession>A0A1L4D4Q4</accession>
<evidence type="ECO:0008006" key="4">
    <source>
        <dbReference type="Google" id="ProtNLM"/>
    </source>
</evidence>
<dbReference type="STRING" id="1915309.AXG55_12005"/>
<reference evidence="2 3" key="1">
    <citation type="submission" date="2016-10" db="EMBL/GenBank/DDBJ databases">
        <title>Silvanigrella aquatica sp. nov., isolated from a freshwater lake located in the Black Forest, Germany, description of Silvanigrellaceae fam. nov., Silvanigrellales ord. nov., reclassification of the order Bdellovibrionales in the class Oligoflexia, reclassification of the families Bacteriovoracaceae and Halobacteriovoraceae in the new order Bacteriovoracales ord. nov., and reclassification of the family Pseudobacteriovoracaceae in the order Oligoflexiales.</title>
        <authorList>
            <person name="Hahn M.W."/>
            <person name="Schmidt J."/>
            <person name="Koll U."/>
            <person name="Rohde M."/>
            <person name="Verbag S."/>
            <person name="Pitt A."/>
            <person name="Nakai R."/>
            <person name="Naganuma T."/>
            <person name="Lang E."/>
        </authorList>
    </citation>
    <scope>NUCLEOTIDE SEQUENCE [LARGE SCALE GENOMIC DNA]</scope>
    <source>
        <strain evidence="2 3">MWH-Nonnen-W8red</strain>
    </source>
</reference>
<dbReference type="AlphaFoldDB" id="A0A1L4D4Q4"/>
<name>A0A1L4D4Q4_9BACT</name>
<evidence type="ECO:0000256" key="1">
    <source>
        <dbReference type="SAM" id="Phobius"/>
    </source>
</evidence>
<keyword evidence="3" id="KW-1185">Reference proteome</keyword>
<organism evidence="2 3">
    <name type="scientific">Silvanigrella aquatica</name>
    <dbReference type="NCBI Taxonomy" id="1915309"/>
    <lineage>
        <taxon>Bacteria</taxon>
        <taxon>Pseudomonadati</taxon>
        <taxon>Bdellovibrionota</taxon>
        <taxon>Oligoflexia</taxon>
        <taxon>Silvanigrellales</taxon>
        <taxon>Silvanigrellaceae</taxon>
        <taxon>Silvanigrella</taxon>
    </lineage>
</organism>
<dbReference type="InterPro" id="IPR029063">
    <property type="entry name" value="SAM-dependent_MTases_sf"/>
</dbReference>